<reference evidence="2 3" key="1">
    <citation type="submission" date="2016-10" db="EMBL/GenBank/DDBJ databases">
        <authorList>
            <person name="de Groot N.N."/>
        </authorList>
    </citation>
    <scope>NUCLEOTIDE SEQUENCE [LARGE SCALE GENOMIC DNA]</scope>
    <source>
        <strain evidence="2 3">DSM 21650</strain>
    </source>
</reference>
<dbReference type="PANTHER" id="PTHR33434">
    <property type="entry name" value="DEGV DOMAIN-CONTAINING PROTEIN DR_1986-RELATED"/>
    <property type="match status" value="1"/>
</dbReference>
<accession>A0A1H3P8L5</accession>
<evidence type="ECO:0000256" key="1">
    <source>
        <dbReference type="ARBA" id="ARBA00023121"/>
    </source>
</evidence>
<dbReference type="OrthoDB" id="9781230at2"/>
<dbReference type="Pfam" id="PF02645">
    <property type="entry name" value="DegV"/>
    <property type="match status" value="1"/>
</dbReference>
<dbReference type="STRING" id="415015.SAMN05660462_01399"/>
<dbReference type="Proteomes" id="UP000198625">
    <property type="component" value="Unassembled WGS sequence"/>
</dbReference>
<evidence type="ECO:0000313" key="2">
    <source>
        <dbReference type="EMBL" id="SDY97273.1"/>
    </source>
</evidence>
<dbReference type="Gene3D" id="3.40.50.10170">
    <property type="match status" value="1"/>
</dbReference>
<proteinExistence type="predicted"/>
<dbReference type="PROSITE" id="PS51482">
    <property type="entry name" value="DEGV"/>
    <property type="match status" value="1"/>
</dbReference>
<protein>
    <submittedName>
        <fullName evidence="2">EDD domain protein, DegV family</fullName>
    </submittedName>
</protein>
<keyword evidence="3" id="KW-1185">Reference proteome</keyword>
<dbReference type="RefSeq" id="WP_091729079.1">
    <property type="nucleotide sequence ID" value="NZ_FNQE01000013.1"/>
</dbReference>
<gene>
    <name evidence="2" type="ORF">SAMN05660462_01399</name>
</gene>
<dbReference type="GO" id="GO:0008289">
    <property type="term" value="F:lipid binding"/>
    <property type="evidence" value="ECO:0007669"/>
    <property type="project" value="UniProtKB-KW"/>
</dbReference>
<sequence length="285" mass="31308">MSKIKIFADSTSDLSKNLIENNQISIVPLYVGFDDESYKDGVQITTKDLYTKVAEYDKLPKTSAPSPLDFVNAFKPFVEEGRDILYIGISSKLSSTLQNAKIAASEFPNAKIEIVDSFNLSTGIGLLVMKAVDFANEGMGVEDIAAKLRELAPNVETAFVPDTLDYLYKGGRCSATQALMGSVLKIRPIIKVVDGGMIVGQKARGKREKILETMLENALKDKDSMDKKRVFVTHTEGLEDANFLKEQLEKELDVEEVIITDAGCVISSHCGPNTVGILYILNEKI</sequence>
<dbReference type="NCBIfam" id="TIGR00762">
    <property type="entry name" value="DegV"/>
    <property type="match status" value="1"/>
</dbReference>
<dbReference type="PANTHER" id="PTHR33434:SF2">
    <property type="entry name" value="FATTY ACID-BINDING PROTEIN TM_1468"/>
    <property type="match status" value="1"/>
</dbReference>
<dbReference type="AlphaFoldDB" id="A0A1H3P8L5"/>
<dbReference type="InterPro" id="IPR003797">
    <property type="entry name" value="DegV"/>
</dbReference>
<name>A0A1H3P8L5_9FIRM</name>
<evidence type="ECO:0000313" key="3">
    <source>
        <dbReference type="Proteomes" id="UP000198625"/>
    </source>
</evidence>
<organism evidence="2 3">
    <name type="scientific">Proteiniborus ethanoligenes</name>
    <dbReference type="NCBI Taxonomy" id="415015"/>
    <lineage>
        <taxon>Bacteria</taxon>
        <taxon>Bacillati</taxon>
        <taxon>Bacillota</taxon>
        <taxon>Clostridia</taxon>
        <taxon>Eubacteriales</taxon>
        <taxon>Proteiniborus</taxon>
    </lineage>
</organism>
<dbReference type="EMBL" id="FNQE01000013">
    <property type="protein sequence ID" value="SDY97273.1"/>
    <property type="molecule type" value="Genomic_DNA"/>
</dbReference>
<dbReference type="InterPro" id="IPR043168">
    <property type="entry name" value="DegV_C"/>
</dbReference>
<dbReference type="Gene3D" id="3.30.1180.10">
    <property type="match status" value="1"/>
</dbReference>
<keyword evidence="1" id="KW-0446">Lipid-binding</keyword>
<dbReference type="InterPro" id="IPR050270">
    <property type="entry name" value="DegV_domain_contain"/>
</dbReference>
<dbReference type="SUPFAM" id="SSF82549">
    <property type="entry name" value="DAK1/DegV-like"/>
    <property type="match status" value="1"/>
</dbReference>